<dbReference type="Proteomes" id="UP001202961">
    <property type="component" value="Unassembled WGS sequence"/>
</dbReference>
<reference evidence="2 3" key="1">
    <citation type="journal article" date="2022" name="Syst. Appl. Microbiol.">
        <title>Rhodopirellula aestuarii sp. nov., a novel member of the genus Rhodopirellula isolated from brackish sediments collected in the Tagus River estuary, Portugal.</title>
        <authorList>
            <person name="Vitorino I.R."/>
            <person name="Klimek D."/>
            <person name="Calusinska M."/>
            <person name="Lobo-da-Cunha A."/>
            <person name="Vasconcelos V."/>
            <person name="Lage O.M."/>
        </authorList>
    </citation>
    <scope>NUCLEOTIDE SEQUENCE [LARGE SCALE GENOMIC DNA]</scope>
    <source>
        <strain evidence="2 3">ICT_H3.1</strain>
    </source>
</reference>
<accession>A0ABT0U188</accession>
<dbReference type="CDD" id="cd06529">
    <property type="entry name" value="S24_LexA-like"/>
    <property type="match status" value="1"/>
</dbReference>
<organism evidence="2 3">
    <name type="scientific">Aporhodopirellula aestuarii</name>
    <dbReference type="NCBI Taxonomy" id="2950107"/>
    <lineage>
        <taxon>Bacteria</taxon>
        <taxon>Pseudomonadati</taxon>
        <taxon>Planctomycetota</taxon>
        <taxon>Planctomycetia</taxon>
        <taxon>Pirellulales</taxon>
        <taxon>Pirellulaceae</taxon>
        <taxon>Aporhodopirellula</taxon>
    </lineage>
</organism>
<evidence type="ECO:0000313" key="2">
    <source>
        <dbReference type="EMBL" id="MCM2370617.1"/>
    </source>
</evidence>
<protein>
    <submittedName>
        <fullName evidence="2">S24 family peptidase</fullName>
    </submittedName>
</protein>
<dbReference type="SUPFAM" id="SSF51306">
    <property type="entry name" value="LexA/Signal peptidase"/>
    <property type="match status" value="1"/>
</dbReference>
<dbReference type="InterPro" id="IPR015927">
    <property type="entry name" value="Peptidase_S24_S26A/B/C"/>
</dbReference>
<dbReference type="InterPro" id="IPR039418">
    <property type="entry name" value="LexA-like"/>
</dbReference>
<name>A0ABT0U188_9BACT</name>
<proteinExistence type="predicted"/>
<dbReference type="RefSeq" id="WP_250928285.1">
    <property type="nucleotide sequence ID" value="NZ_JAMQBK010000024.1"/>
</dbReference>
<dbReference type="Pfam" id="PF00717">
    <property type="entry name" value="Peptidase_S24"/>
    <property type="match status" value="1"/>
</dbReference>
<sequence>MRALHNTLSEGMFAARVTGHSMEPKIPGDSWCLFRPITPGSRDGKLILVQVNTHTDPEDGGRYTVKRYHSNKRVTEDGWQHETIELQPLNEEYKPIQVSPEQANDLRIIGEFVCLID</sequence>
<comment type="caution">
    <text evidence="2">The sequence shown here is derived from an EMBL/GenBank/DDBJ whole genome shotgun (WGS) entry which is preliminary data.</text>
</comment>
<keyword evidence="3" id="KW-1185">Reference proteome</keyword>
<dbReference type="InterPro" id="IPR036286">
    <property type="entry name" value="LexA/Signal_pep-like_sf"/>
</dbReference>
<dbReference type="EMBL" id="JAMQBK010000024">
    <property type="protein sequence ID" value="MCM2370617.1"/>
    <property type="molecule type" value="Genomic_DNA"/>
</dbReference>
<feature type="domain" description="Peptidase S24/S26A/S26B/S26C" evidence="1">
    <location>
        <begin position="9"/>
        <end position="113"/>
    </location>
</feature>
<gene>
    <name evidence="2" type="ORF">NB063_08245</name>
</gene>
<evidence type="ECO:0000259" key="1">
    <source>
        <dbReference type="Pfam" id="PF00717"/>
    </source>
</evidence>
<dbReference type="Gene3D" id="2.10.109.10">
    <property type="entry name" value="Umud Fragment, subunit A"/>
    <property type="match status" value="1"/>
</dbReference>
<evidence type="ECO:0000313" key="3">
    <source>
        <dbReference type="Proteomes" id="UP001202961"/>
    </source>
</evidence>